<dbReference type="EMBL" id="BGZK01000442">
    <property type="protein sequence ID" value="GBP43794.1"/>
    <property type="molecule type" value="Genomic_DNA"/>
</dbReference>
<name>A0A4C1W0W4_EUMVA</name>
<keyword evidence="3" id="KW-1185">Reference proteome</keyword>
<comment type="caution">
    <text evidence="2">The sequence shown here is derived from an EMBL/GenBank/DDBJ whole genome shotgun (WGS) entry which is preliminary data.</text>
</comment>
<evidence type="ECO:0000313" key="3">
    <source>
        <dbReference type="Proteomes" id="UP000299102"/>
    </source>
</evidence>
<reference evidence="2 3" key="1">
    <citation type="journal article" date="2019" name="Commun. Biol.">
        <title>The bagworm genome reveals a unique fibroin gene that provides high tensile strength.</title>
        <authorList>
            <person name="Kono N."/>
            <person name="Nakamura H."/>
            <person name="Ohtoshi R."/>
            <person name="Tomita M."/>
            <person name="Numata K."/>
            <person name="Arakawa K."/>
        </authorList>
    </citation>
    <scope>NUCLEOTIDE SEQUENCE [LARGE SCALE GENOMIC DNA]</scope>
</reference>
<organism evidence="2 3">
    <name type="scientific">Eumeta variegata</name>
    <name type="common">Bagworm moth</name>
    <name type="synonym">Eumeta japonica</name>
    <dbReference type="NCBI Taxonomy" id="151549"/>
    <lineage>
        <taxon>Eukaryota</taxon>
        <taxon>Metazoa</taxon>
        <taxon>Ecdysozoa</taxon>
        <taxon>Arthropoda</taxon>
        <taxon>Hexapoda</taxon>
        <taxon>Insecta</taxon>
        <taxon>Pterygota</taxon>
        <taxon>Neoptera</taxon>
        <taxon>Endopterygota</taxon>
        <taxon>Lepidoptera</taxon>
        <taxon>Glossata</taxon>
        <taxon>Ditrysia</taxon>
        <taxon>Tineoidea</taxon>
        <taxon>Psychidae</taxon>
        <taxon>Oiketicinae</taxon>
        <taxon>Eumeta</taxon>
    </lineage>
</organism>
<evidence type="ECO:0000256" key="1">
    <source>
        <dbReference type="SAM" id="MobiDB-lite"/>
    </source>
</evidence>
<protein>
    <submittedName>
        <fullName evidence="2">Uncharacterized protein</fullName>
    </submittedName>
</protein>
<sequence length="101" mass="11806">MQYSALKMELLAKQRPKRRGLTHTQVRDFEERREADVDAMSYDFEILSCAAAQYNHVNELKARVVFEPNGPQIRIKPEAKRGLRQRLQSRSQSKAKSIENF</sequence>
<evidence type="ECO:0000313" key="2">
    <source>
        <dbReference type="EMBL" id="GBP43794.1"/>
    </source>
</evidence>
<dbReference type="Proteomes" id="UP000299102">
    <property type="component" value="Unassembled WGS sequence"/>
</dbReference>
<feature type="region of interest" description="Disordered" evidence="1">
    <location>
        <begin position="76"/>
        <end position="101"/>
    </location>
</feature>
<proteinExistence type="predicted"/>
<dbReference type="AlphaFoldDB" id="A0A4C1W0W4"/>
<accession>A0A4C1W0W4</accession>
<gene>
    <name evidence="2" type="ORF">EVAR_28970_1</name>
</gene>